<keyword evidence="4" id="KW-1185">Reference proteome</keyword>
<feature type="signal peptide" evidence="2">
    <location>
        <begin position="1"/>
        <end position="16"/>
    </location>
</feature>
<dbReference type="PROSITE" id="PS00134">
    <property type="entry name" value="TRYPSIN_HIS"/>
    <property type="match status" value="1"/>
</dbReference>
<dbReference type="GeneID" id="115880787"/>
<evidence type="ECO:0000256" key="2">
    <source>
        <dbReference type="SAM" id="SignalP"/>
    </source>
</evidence>
<dbReference type="OrthoDB" id="9448935at2759"/>
<dbReference type="InterPro" id="IPR009003">
    <property type="entry name" value="Peptidase_S1_PA"/>
</dbReference>
<dbReference type="SUPFAM" id="SSF50494">
    <property type="entry name" value="Trypsin-like serine proteases"/>
    <property type="match status" value="1"/>
</dbReference>
<dbReference type="PANTHER" id="PTHR24252">
    <property type="entry name" value="ACROSIN-RELATED"/>
    <property type="match status" value="1"/>
</dbReference>
<dbReference type="Pfam" id="PF00089">
    <property type="entry name" value="Trypsin"/>
    <property type="match status" value="1"/>
</dbReference>
<feature type="domain" description="Peptidase S1" evidence="3">
    <location>
        <begin position="36"/>
        <end position="284"/>
    </location>
</feature>
<gene>
    <name evidence="5" type="primary">LOC115880787</name>
</gene>
<dbReference type="GO" id="GO:0006508">
    <property type="term" value="P:proteolysis"/>
    <property type="evidence" value="ECO:0007669"/>
    <property type="project" value="InterPro"/>
</dbReference>
<dbReference type="FunFam" id="2.40.10.10:FF:000116">
    <property type="entry name" value="Serine protease P16"/>
    <property type="match status" value="1"/>
</dbReference>
<reference evidence="5" key="1">
    <citation type="submission" date="2025-08" db="UniProtKB">
        <authorList>
            <consortium name="RefSeq"/>
        </authorList>
    </citation>
    <scope>IDENTIFICATION</scope>
    <source>
        <tissue evidence="5">Gonads</tissue>
    </source>
</reference>
<dbReference type="PROSITE" id="PS50240">
    <property type="entry name" value="TRYPSIN_DOM"/>
    <property type="match status" value="1"/>
</dbReference>
<dbReference type="InterPro" id="IPR043504">
    <property type="entry name" value="Peptidase_S1_PA_chymotrypsin"/>
</dbReference>
<dbReference type="FunCoup" id="A0A6J2XQZ2">
    <property type="interactions" value="32"/>
</dbReference>
<dbReference type="RefSeq" id="XP_030753933.1">
    <property type="nucleotide sequence ID" value="XM_030898073.1"/>
</dbReference>
<dbReference type="KEGG" id="soy:115880787"/>
<dbReference type="SMART" id="SM00020">
    <property type="entry name" value="Tryp_SPc"/>
    <property type="match status" value="1"/>
</dbReference>
<dbReference type="InterPro" id="IPR001314">
    <property type="entry name" value="Peptidase_S1A"/>
</dbReference>
<dbReference type="PRINTS" id="PR00722">
    <property type="entry name" value="CHYMOTRYPSIN"/>
</dbReference>
<dbReference type="AlphaFoldDB" id="A0A6J2XQZ2"/>
<proteinExistence type="predicted"/>
<dbReference type="InterPro" id="IPR001254">
    <property type="entry name" value="Trypsin_dom"/>
</dbReference>
<evidence type="ECO:0000313" key="4">
    <source>
        <dbReference type="Proteomes" id="UP000504635"/>
    </source>
</evidence>
<dbReference type="InParanoid" id="A0A6J2XQZ2"/>
<dbReference type="CDD" id="cd00190">
    <property type="entry name" value="Tryp_SPc"/>
    <property type="match status" value="1"/>
</dbReference>
<organism evidence="4 5">
    <name type="scientific">Sitophilus oryzae</name>
    <name type="common">Rice weevil</name>
    <name type="synonym">Curculio oryzae</name>
    <dbReference type="NCBI Taxonomy" id="7048"/>
    <lineage>
        <taxon>Eukaryota</taxon>
        <taxon>Metazoa</taxon>
        <taxon>Ecdysozoa</taxon>
        <taxon>Arthropoda</taxon>
        <taxon>Hexapoda</taxon>
        <taxon>Insecta</taxon>
        <taxon>Pterygota</taxon>
        <taxon>Neoptera</taxon>
        <taxon>Endopterygota</taxon>
        <taxon>Coleoptera</taxon>
        <taxon>Polyphaga</taxon>
        <taxon>Cucujiformia</taxon>
        <taxon>Curculionidae</taxon>
        <taxon>Dryophthorinae</taxon>
        <taxon>Sitophilus</taxon>
    </lineage>
</organism>
<feature type="chain" id="PRO_5027117173" evidence="2">
    <location>
        <begin position="17"/>
        <end position="286"/>
    </location>
</feature>
<dbReference type="Proteomes" id="UP000504635">
    <property type="component" value="Unplaced"/>
</dbReference>
<dbReference type="InterPro" id="IPR018114">
    <property type="entry name" value="TRYPSIN_HIS"/>
</dbReference>
<name>A0A6J2XQZ2_SITOR</name>
<dbReference type="PANTHER" id="PTHR24252:SF7">
    <property type="entry name" value="HYALIN"/>
    <property type="match status" value="1"/>
</dbReference>
<evidence type="ECO:0000259" key="3">
    <source>
        <dbReference type="PROSITE" id="PS50240"/>
    </source>
</evidence>
<evidence type="ECO:0000256" key="1">
    <source>
        <dbReference type="ARBA" id="ARBA00023157"/>
    </source>
</evidence>
<keyword evidence="2" id="KW-0732">Signal</keyword>
<dbReference type="GO" id="GO:0004252">
    <property type="term" value="F:serine-type endopeptidase activity"/>
    <property type="evidence" value="ECO:0007669"/>
    <property type="project" value="InterPro"/>
</dbReference>
<keyword evidence="1" id="KW-1015">Disulfide bond</keyword>
<accession>A0A6J2XQZ2</accession>
<evidence type="ECO:0000313" key="5">
    <source>
        <dbReference type="RefSeq" id="XP_030753933.1"/>
    </source>
</evidence>
<dbReference type="Gene3D" id="2.40.10.10">
    <property type="entry name" value="Trypsin-like serine proteases"/>
    <property type="match status" value="1"/>
</dbReference>
<protein>
    <submittedName>
        <fullName evidence="5">Trypsin-1-like</fullName>
    </submittedName>
</protein>
<sequence length="286" mass="31232">MIFILLILSTINGIFALNNFADVPCGQRTNDRKAKVVGGEAAAKAEFPWIVSITRRGNHFCGGTLINKKYVMTAGHCLCTGSGNDHLAPASLKVTLSQHDLTKESSDAQVVNVKSIIVHPGYSCKKVKDDIAILELNEQVIWSQSIIPACLPAGSEQKAYSTFDNNLATVAGWGWINEERGKGGRAEILQKAKVNVIEIEKCRTWYKSQGKKTKIQEGQICAGYEQGGIDACWADSGGPLMIDANDQMMVVGVVSTGIGCARPYLPGIYTRVSEYIPWIRDVLQRR</sequence>